<dbReference type="eggNOG" id="COG3144">
    <property type="taxonomic scope" value="Bacteria"/>
</dbReference>
<keyword evidence="3" id="KW-0282">Flagellum</keyword>
<feature type="compositionally biased region" description="Low complexity" evidence="1">
    <location>
        <begin position="276"/>
        <end position="314"/>
    </location>
</feature>
<dbReference type="InterPro" id="IPR021136">
    <property type="entry name" value="Flagellar_hook_control-like_C"/>
</dbReference>
<dbReference type="Proteomes" id="UP000024329">
    <property type="component" value="Unassembled WGS sequence"/>
</dbReference>
<feature type="region of interest" description="Disordered" evidence="1">
    <location>
        <begin position="224"/>
        <end position="262"/>
    </location>
</feature>
<evidence type="ECO:0000256" key="1">
    <source>
        <dbReference type="SAM" id="MobiDB-lite"/>
    </source>
</evidence>
<gene>
    <name evidence="3" type="ORF">BV97_03602</name>
</gene>
<proteinExistence type="predicted"/>
<evidence type="ECO:0000313" key="3">
    <source>
        <dbReference type="EMBL" id="EZP80188.1"/>
    </source>
</evidence>
<keyword evidence="3" id="KW-0966">Cell projection</keyword>
<name>A0A031JTQ5_9SPHN</name>
<dbReference type="EMBL" id="JFYZ01000018">
    <property type="protein sequence ID" value="EZP80188.1"/>
    <property type="molecule type" value="Genomic_DNA"/>
</dbReference>
<dbReference type="AlphaFoldDB" id="A0A031JTQ5"/>
<keyword evidence="3" id="KW-0969">Cilium</keyword>
<comment type="caution">
    <text evidence="3">The sequence shown here is derived from an EMBL/GenBank/DDBJ whole genome shotgun (WGS) entry which is preliminary data.</text>
</comment>
<feature type="region of interest" description="Disordered" evidence="1">
    <location>
        <begin position="276"/>
        <end position="317"/>
    </location>
</feature>
<dbReference type="PATRIC" id="fig|158500.4.peg.3677"/>
<feature type="compositionally biased region" description="Low complexity" evidence="1">
    <location>
        <begin position="249"/>
        <end position="262"/>
    </location>
</feature>
<feature type="domain" description="Flagellar hook-length control protein-like C-terminal" evidence="2">
    <location>
        <begin position="387"/>
        <end position="453"/>
    </location>
</feature>
<dbReference type="RefSeq" id="WP_036527441.1">
    <property type="nucleotide sequence ID" value="NZ_JFYZ01000018.1"/>
</dbReference>
<dbReference type="Pfam" id="PF02120">
    <property type="entry name" value="Flg_hook"/>
    <property type="match status" value="1"/>
</dbReference>
<feature type="compositionally biased region" description="Polar residues" evidence="1">
    <location>
        <begin position="471"/>
        <end position="480"/>
    </location>
</feature>
<dbReference type="Gene3D" id="3.30.750.140">
    <property type="match status" value="1"/>
</dbReference>
<feature type="compositionally biased region" description="Low complexity" evidence="1">
    <location>
        <begin position="1"/>
        <end position="23"/>
    </location>
</feature>
<reference evidence="3 4" key="1">
    <citation type="submission" date="2014-03" db="EMBL/GenBank/DDBJ databases">
        <title>Whole genome sequence of Novosphingobium resinovorum KF1.</title>
        <authorList>
            <person name="Gan H.M."/>
            <person name="Gan H.Y."/>
            <person name="Chew T.H."/>
            <person name="Savka M.A."/>
        </authorList>
    </citation>
    <scope>NUCLEOTIDE SEQUENCE [LARGE SCALE GENOMIC DNA]</scope>
    <source>
        <strain evidence="3 4">KF1</strain>
    </source>
</reference>
<feature type="region of interest" description="Disordered" evidence="1">
    <location>
        <begin position="452"/>
        <end position="492"/>
    </location>
</feature>
<evidence type="ECO:0000259" key="2">
    <source>
        <dbReference type="Pfam" id="PF02120"/>
    </source>
</evidence>
<evidence type="ECO:0000313" key="4">
    <source>
        <dbReference type="Proteomes" id="UP000024329"/>
    </source>
</evidence>
<feature type="region of interest" description="Disordered" evidence="1">
    <location>
        <begin position="1"/>
        <end position="24"/>
    </location>
</feature>
<protein>
    <submittedName>
        <fullName evidence="3">Putative Flagellar hook-length control protein FliK</fullName>
    </submittedName>
</protein>
<accession>A0A031JTQ5</accession>
<organism evidence="3 4">
    <name type="scientific">Novosphingobium resinovorum</name>
    <dbReference type="NCBI Taxonomy" id="158500"/>
    <lineage>
        <taxon>Bacteria</taxon>
        <taxon>Pseudomonadati</taxon>
        <taxon>Pseudomonadota</taxon>
        <taxon>Alphaproteobacteria</taxon>
        <taxon>Sphingomonadales</taxon>
        <taxon>Sphingomonadaceae</taxon>
        <taxon>Novosphingobium</taxon>
    </lineage>
</organism>
<dbReference type="InterPro" id="IPR038610">
    <property type="entry name" value="FliK-like_C_sf"/>
</dbReference>
<sequence length="504" mass="50138">MPVPVTTLFPTVTGSGTPTPSVGDAEPGAFLAALASVGAKVDEAAQAGEAPPVAAQALPLSSRIAPQVAAASVTAPQAPAEPVGATAALSLTLTDATAVSVPSLPEPKVPEIPAAASAPTLAAASPAANPTAGATVDVPEVPALAATSAEVMAPPVEPVRARPEALETVVPGEDTPPLPRKGEEIGKLPTAAPAQQERLVGAEVSIDVPPVTLAAAGLVEDALPSETPAVEPKAETSEAARPVKRKAAKTPAPSEPAAAALATSEATGVPIVAAAPSASPPSAAAETPEPAAARTAAPVAHAAPQAAEDTATPEPEARVSAPLFTQTLEAATTRPPALPYEIARNAPALAPAEASVSMREGHFGADVGIAIARALDGGPEGLRDALLIRLDPRHMGRIDVRMGFDDDGTLRAVVSADQPAALDLLRRESMHLDRALSDAGVRADAQSLRFDSSGGSFGSGNGSAGQHRPSARSQGASSEFTGAPEEAAPLLRSLRGSGNLDLMA</sequence>